<sequence length="109" mass="11753">MAPSFPARHVRLGSALAAVVVMFGRSFVNLPQAGRSDSSLVQRHVDVPGVRLRGLVKKSPGPPKYHLPIGGPNITKTADLMEIRTSYAVEKVQRAEGEKEVLQRLASGP</sequence>
<keyword evidence="2" id="KW-1185">Reference proteome</keyword>
<organism evidence="1 2">
    <name type="scientific">Durusdinium trenchii</name>
    <dbReference type="NCBI Taxonomy" id="1381693"/>
    <lineage>
        <taxon>Eukaryota</taxon>
        <taxon>Sar</taxon>
        <taxon>Alveolata</taxon>
        <taxon>Dinophyceae</taxon>
        <taxon>Suessiales</taxon>
        <taxon>Symbiodiniaceae</taxon>
        <taxon>Durusdinium</taxon>
    </lineage>
</organism>
<accession>A0ABP0IIB7</accession>
<name>A0ABP0IIB7_9DINO</name>
<feature type="non-terminal residue" evidence="1">
    <location>
        <position position="109"/>
    </location>
</feature>
<evidence type="ECO:0000313" key="2">
    <source>
        <dbReference type="Proteomes" id="UP001642484"/>
    </source>
</evidence>
<proteinExistence type="predicted"/>
<dbReference type="EMBL" id="CAXAMN010002750">
    <property type="protein sequence ID" value="CAK9001103.1"/>
    <property type="molecule type" value="Genomic_DNA"/>
</dbReference>
<reference evidence="1 2" key="1">
    <citation type="submission" date="2024-02" db="EMBL/GenBank/DDBJ databases">
        <authorList>
            <person name="Chen Y."/>
            <person name="Shah S."/>
            <person name="Dougan E. K."/>
            <person name="Thang M."/>
            <person name="Chan C."/>
        </authorList>
    </citation>
    <scope>NUCLEOTIDE SEQUENCE [LARGE SCALE GENOMIC DNA]</scope>
</reference>
<comment type="caution">
    <text evidence="1">The sequence shown here is derived from an EMBL/GenBank/DDBJ whole genome shotgun (WGS) entry which is preliminary data.</text>
</comment>
<dbReference type="Proteomes" id="UP001642484">
    <property type="component" value="Unassembled WGS sequence"/>
</dbReference>
<evidence type="ECO:0000313" key="1">
    <source>
        <dbReference type="EMBL" id="CAK9001103.1"/>
    </source>
</evidence>
<protein>
    <submittedName>
        <fullName evidence="1">Uncharacterized protein</fullName>
    </submittedName>
</protein>
<gene>
    <name evidence="1" type="ORF">CCMP2556_LOCUS6316</name>
</gene>